<dbReference type="RefSeq" id="WP_055433922.1">
    <property type="nucleotide sequence ID" value="NZ_CYHA01000003.1"/>
</dbReference>
<name>A0A0K6GY08_9NEIS</name>
<dbReference type="AlphaFoldDB" id="A0A0K6GY08"/>
<dbReference type="PROSITE" id="PS00061">
    <property type="entry name" value="ADH_SHORT"/>
    <property type="match status" value="1"/>
</dbReference>
<dbReference type="FunFam" id="3.40.50.720:FF:000084">
    <property type="entry name" value="Short-chain dehydrogenase reductase"/>
    <property type="match status" value="1"/>
</dbReference>
<evidence type="ECO:0000313" key="4">
    <source>
        <dbReference type="Proteomes" id="UP000243535"/>
    </source>
</evidence>
<dbReference type="InterPro" id="IPR002347">
    <property type="entry name" value="SDR_fam"/>
</dbReference>
<sequence>MTRTAFITGSAQGIGLAIACRLAANGWAIGLHGLASPAQQAEALARVRAAGASAVHFFEGDLREPQAVTGLAEAVLDWQGGVDVLVNNAGMQHTAPVTGMPPEVWQAVLAVNLSAAFLLMQALLPGMAQQGWGRVVNIASVHGLVASVHKAPYVASKFGLVGLTKVAALEMAESGVTVNALCPGWVETALIEPQIAARAERISGSRDEGMRSLVLEKQPSGRMSRPEEIAEAVAMLCGDWAHNLTGVALPIDGGWTAQ</sequence>
<dbReference type="SUPFAM" id="SSF51735">
    <property type="entry name" value="NAD(P)-binding Rossmann-fold domains"/>
    <property type="match status" value="1"/>
</dbReference>
<dbReference type="STRING" id="375574.GCA_001418035_01549"/>
<dbReference type="OrthoDB" id="9786435at2"/>
<proteinExistence type="inferred from homology"/>
<keyword evidence="4" id="KW-1185">Reference proteome</keyword>
<dbReference type="PROSITE" id="PS51257">
    <property type="entry name" value="PROKAR_LIPOPROTEIN"/>
    <property type="match status" value="1"/>
</dbReference>
<protein>
    <submittedName>
        <fullName evidence="3">NAD(P)-dependent dehydrogenase, short-chain alcohol dehydrogenase family</fullName>
    </submittedName>
</protein>
<dbReference type="PRINTS" id="PR00080">
    <property type="entry name" value="SDRFAMILY"/>
</dbReference>
<reference evidence="4" key="1">
    <citation type="submission" date="2015-08" db="EMBL/GenBank/DDBJ databases">
        <authorList>
            <person name="Varghese N."/>
        </authorList>
    </citation>
    <scope>NUCLEOTIDE SEQUENCE [LARGE SCALE GENOMIC DNA]</scope>
    <source>
        <strain evidence="4">DSM 17901</strain>
    </source>
</reference>
<dbReference type="Pfam" id="PF00106">
    <property type="entry name" value="adh_short"/>
    <property type="match status" value="1"/>
</dbReference>
<dbReference type="InterPro" id="IPR020904">
    <property type="entry name" value="Sc_DH/Rdtase_CS"/>
</dbReference>
<organism evidence="3 4">
    <name type="scientific">Gulbenkiania indica</name>
    <dbReference type="NCBI Taxonomy" id="375574"/>
    <lineage>
        <taxon>Bacteria</taxon>
        <taxon>Pseudomonadati</taxon>
        <taxon>Pseudomonadota</taxon>
        <taxon>Betaproteobacteria</taxon>
        <taxon>Neisseriales</taxon>
        <taxon>Chromobacteriaceae</taxon>
        <taxon>Gulbenkiania</taxon>
    </lineage>
</organism>
<accession>A0A0K6GY08</accession>
<dbReference type="EMBL" id="CYHA01000003">
    <property type="protein sequence ID" value="CUA83465.1"/>
    <property type="molecule type" value="Genomic_DNA"/>
</dbReference>
<evidence type="ECO:0000313" key="3">
    <source>
        <dbReference type="EMBL" id="CUA83465.1"/>
    </source>
</evidence>
<evidence type="ECO:0000256" key="1">
    <source>
        <dbReference type="ARBA" id="ARBA00006484"/>
    </source>
</evidence>
<comment type="similarity">
    <text evidence="1 2">Belongs to the short-chain dehydrogenases/reductases (SDR) family.</text>
</comment>
<gene>
    <name evidence="3" type="ORF">Ga0061063_1757</name>
</gene>
<dbReference type="PANTHER" id="PTHR42879">
    <property type="entry name" value="3-OXOACYL-(ACYL-CARRIER-PROTEIN) REDUCTASE"/>
    <property type="match status" value="1"/>
</dbReference>
<dbReference type="PRINTS" id="PR00081">
    <property type="entry name" value="GDHRDH"/>
</dbReference>
<dbReference type="GO" id="GO:0032787">
    <property type="term" value="P:monocarboxylic acid metabolic process"/>
    <property type="evidence" value="ECO:0007669"/>
    <property type="project" value="UniProtKB-ARBA"/>
</dbReference>
<dbReference type="Gene3D" id="3.40.50.720">
    <property type="entry name" value="NAD(P)-binding Rossmann-like Domain"/>
    <property type="match status" value="1"/>
</dbReference>
<dbReference type="Proteomes" id="UP000243535">
    <property type="component" value="Unassembled WGS sequence"/>
</dbReference>
<dbReference type="InterPro" id="IPR050259">
    <property type="entry name" value="SDR"/>
</dbReference>
<dbReference type="PANTHER" id="PTHR42879:SF2">
    <property type="entry name" value="3-OXOACYL-[ACYL-CARRIER-PROTEIN] REDUCTASE FABG"/>
    <property type="match status" value="1"/>
</dbReference>
<dbReference type="NCBIfam" id="NF009093">
    <property type="entry name" value="PRK12429.1"/>
    <property type="match status" value="1"/>
</dbReference>
<evidence type="ECO:0000256" key="2">
    <source>
        <dbReference type="RuleBase" id="RU000363"/>
    </source>
</evidence>
<dbReference type="InterPro" id="IPR036291">
    <property type="entry name" value="NAD(P)-bd_dom_sf"/>
</dbReference>